<name>A0A2T7FWK0_9RHOB</name>
<comment type="similarity">
    <text evidence="2">Belongs to the autoinducer-2 exporter (AI-2E) (TC 2.A.86) family.</text>
</comment>
<feature type="transmembrane region" description="Helical" evidence="8">
    <location>
        <begin position="283"/>
        <end position="303"/>
    </location>
</feature>
<dbReference type="GO" id="GO:0005886">
    <property type="term" value="C:plasma membrane"/>
    <property type="evidence" value="ECO:0007669"/>
    <property type="project" value="UniProtKB-SubCell"/>
</dbReference>
<accession>A0A2T7FWK0</accession>
<evidence type="ECO:0000256" key="2">
    <source>
        <dbReference type="ARBA" id="ARBA00009773"/>
    </source>
</evidence>
<evidence type="ECO:0000256" key="3">
    <source>
        <dbReference type="ARBA" id="ARBA00022448"/>
    </source>
</evidence>
<feature type="transmembrane region" description="Helical" evidence="8">
    <location>
        <begin position="323"/>
        <end position="353"/>
    </location>
</feature>
<dbReference type="EMBL" id="QCYG01000005">
    <property type="protein sequence ID" value="PVA06545.1"/>
    <property type="molecule type" value="Genomic_DNA"/>
</dbReference>
<evidence type="ECO:0000256" key="4">
    <source>
        <dbReference type="ARBA" id="ARBA00022475"/>
    </source>
</evidence>
<keyword evidence="5 8" id="KW-0812">Transmembrane</keyword>
<dbReference type="GO" id="GO:0055085">
    <property type="term" value="P:transmembrane transport"/>
    <property type="evidence" value="ECO:0007669"/>
    <property type="project" value="TreeGrafter"/>
</dbReference>
<sequence>MALPSQKQFQYWGIAAVVFGLLLWALGDVLVPFILGGAIAYLLDPIADRLERWGMGRVMATVTITITSILLFFLIFLLVLPTLIGQLGDLLRQIGMLVENLPAMWDELKVFLSERIPSLDLQGDFVQEQLVTLGEAIQARSGTLVAALLNSAQGILNVVILLVIVPVVAFYLLMDWDRMVAEIDNLLPLDHRATVRRLARDIDHTLASFLRGQGTVCLILGTYYAIALMVAGLNFGLIIGFIAGLISFIPYVGALVGGVLAIGMALIQWWGGSEVVNGETVEVATNWLRIGIVGAIFAFGQFFEGNILTPKMVGNSVGLHPVWLILALSVFGSLFGFVGMLVAVPVAAVIGVLMRFVIAEYKRGQLYKGHVGQQAEHGGRKDL</sequence>
<dbReference type="OrthoDB" id="5792512at2"/>
<keyword evidence="3" id="KW-0813">Transport</keyword>
<evidence type="ECO:0000313" key="9">
    <source>
        <dbReference type="EMBL" id="PVA06545.1"/>
    </source>
</evidence>
<dbReference type="RefSeq" id="WP_108640706.1">
    <property type="nucleotide sequence ID" value="NZ_QCYG01000005.1"/>
</dbReference>
<feature type="transmembrane region" description="Helical" evidence="8">
    <location>
        <begin position="248"/>
        <end position="271"/>
    </location>
</feature>
<feature type="transmembrane region" description="Helical" evidence="8">
    <location>
        <begin position="12"/>
        <end position="43"/>
    </location>
</feature>
<evidence type="ECO:0000256" key="1">
    <source>
        <dbReference type="ARBA" id="ARBA00004651"/>
    </source>
</evidence>
<keyword evidence="6 8" id="KW-1133">Transmembrane helix</keyword>
<dbReference type="PANTHER" id="PTHR21716">
    <property type="entry name" value="TRANSMEMBRANE PROTEIN"/>
    <property type="match status" value="1"/>
</dbReference>
<evidence type="ECO:0000256" key="8">
    <source>
        <dbReference type="SAM" id="Phobius"/>
    </source>
</evidence>
<dbReference type="AlphaFoldDB" id="A0A2T7FWK0"/>
<evidence type="ECO:0000256" key="6">
    <source>
        <dbReference type="ARBA" id="ARBA00022989"/>
    </source>
</evidence>
<evidence type="ECO:0000256" key="7">
    <source>
        <dbReference type="ARBA" id="ARBA00023136"/>
    </source>
</evidence>
<dbReference type="Proteomes" id="UP000244817">
    <property type="component" value="Unassembled WGS sequence"/>
</dbReference>
<organism evidence="9 10">
    <name type="scientific">Thalassorhabdomicrobium marinisediminis</name>
    <dbReference type="NCBI Taxonomy" id="2170577"/>
    <lineage>
        <taxon>Bacteria</taxon>
        <taxon>Pseudomonadati</taxon>
        <taxon>Pseudomonadota</taxon>
        <taxon>Alphaproteobacteria</taxon>
        <taxon>Rhodobacterales</taxon>
        <taxon>Paracoccaceae</taxon>
        <taxon>Thalassorhabdomicrobium</taxon>
    </lineage>
</organism>
<gene>
    <name evidence="9" type="ORF">DC363_08375</name>
</gene>
<feature type="transmembrane region" description="Helical" evidence="8">
    <location>
        <begin position="216"/>
        <end position="242"/>
    </location>
</feature>
<comment type="caution">
    <text evidence="9">The sequence shown here is derived from an EMBL/GenBank/DDBJ whole genome shotgun (WGS) entry which is preliminary data.</text>
</comment>
<feature type="transmembrane region" description="Helical" evidence="8">
    <location>
        <begin position="154"/>
        <end position="173"/>
    </location>
</feature>
<dbReference type="Pfam" id="PF01594">
    <property type="entry name" value="AI-2E_transport"/>
    <property type="match status" value="1"/>
</dbReference>
<comment type="subcellular location">
    <subcellularLocation>
        <location evidence="1">Cell membrane</location>
        <topology evidence="1">Multi-pass membrane protein</topology>
    </subcellularLocation>
</comment>
<keyword evidence="4" id="KW-1003">Cell membrane</keyword>
<protein>
    <submittedName>
        <fullName evidence="9">AI-2E family transporter</fullName>
    </submittedName>
</protein>
<keyword evidence="7 8" id="KW-0472">Membrane</keyword>
<proteinExistence type="inferred from homology"/>
<evidence type="ECO:0000313" key="10">
    <source>
        <dbReference type="Proteomes" id="UP000244817"/>
    </source>
</evidence>
<dbReference type="InterPro" id="IPR002549">
    <property type="entry name" value="AI-2E-like"/>
</dbReference>
<dbReference type="PANTHER" id="PTHR21716:SF53">
    <property type="entry name" value="PERMEASE PERM-RELATED"/>
    <property type="match status" value="1"/>
</dbReference>
<feature type="transmembrane region" description="Helical" evidence="8">
    <location>
        <begin position="55"/>
        <end position="80"/>
    </location>
</feature>
<evidence type="ECO:0000256" key="5">
    <source>
        <dbReference type="ARBA" id="ARBA00022692"/>
    </source>
</evidence>
<keyword evidence="10" id="KW-1185">Reference proteome</keyword>
<reference evidence="9 10" key="1">
    <citation type="submission" date="2018-04" db="EMBL/GenBank/DDBJ databases">
        <title>Pelagivirga bohaiensis gen. nov., sp. nov., a bacterium isolated from the Bohai Sea.</title>
        <authorList>
            <person name="Ji X."/>
        </authorList>
    </citation>
    <scope>NUCLEOTIDE SEQUENCE [LARGE SCALE GENOMIC DNA]</scope>
    <source>
        <strain evidence="9 10">BH-SD16</strain>
    </source>
</reference>